<organism evidence="1 2">
    <name type="scientific">Roseburia inulinivorans</name>
    <dbReference type="NCBI Taxonomy" id="360807"/>
    <lineage>
        <taxon>Bacteria</taxon>
        <taxon>Bacillati</taxon>
        <taxon>Bacillota</taxon>
        <taxon>Clostridia</taxon>
        <taxon>Lachnospirales</taxon>
        <taxon>Lachnospiraceae</taxon>
        <taxon>Roseburia</taxon>
    </lineage>
</organism>
<reference evidence="1 2" key="1">
    <citation type="submission" date="2018-08" db="EMBL/GenBank/DDBJ databases">
        <title>A genome reference for cultivated species of the human gut microbiota.</title>
        <authorList>
            <person name="Zou Y."/>
            <person name="Xue W."/>
            <person name="Luo G."/>
        </authorList>
    </citation>
    <scope>NUCLEOTIDE SEQUENCE [LARGE SCALE GENOMIC DNA]</scope>
    <source>
        <strain evidence="1 2">AM32-8LB</strain>
    </source>
</reference>
<name>A0A396ACE6_9FIRM</name>
<evidence type="ECO:0000313" key="1">
    <source>
        <dbReference type="EMBL" id="RHC99982.1"/>
    </source>
</evidence>
<dbReference type="Proteomes" id="UP000266391">
    <property type="component" value="Unassembled WGS sequence"/>
</dbReference>
<dbReference type="EMBL" id="QSIQ01000029">
    <property type="protein sequence ID" value="RHC99982.1"/>
    <property type="molecule type" value="Genomic_DNA"/>
</dbReference>
<gene>
    <name evidence="1" type="ORF">DW813_14245</name>
</gene>
<evidence type="ECO:0000313" key="2">
    <source>
        <dbReference type="Proteomes" id="UP000266391"/>
    </source>
</evidence>
<proteinExistence type="predicted"/>
<dbReference type="AlphaFoldDB" id="A0A396ACE6"/>
<dbReference type="Pfam" id="PF12646">
    <property type="entry name" value="DUF3783"/>
    <property type="match status" value="1"/>
</dbReference>
<sequence length="140" mass="16180">MKEKARHILCLAFLKSGEKNMEKILIYQVKEKEAVKQLLAPMKIRLEEIKTTDLRQSIGDLAEGKKNVLTAPFTGSAPQESLMVFCGVNEKHFDKILFELRRKQIPVDYKAVLTPSNWKWSVLMLMLELTKEKNSFRQGN</sequence>
<dbReference type="InterPro" id="IPR016621">
    <property type="entry name" value="UCP014543"/>
</dbReference>
<accession>A0A396ACE6</accession>
<comment type="caution">
    <text evidence="1">The sequence shown here is derived from an EMBL/GenBank/DDBJ whole genome shotgun (WGS) entry which is preliminary data.</text>
</comment>
<protein>
    <submittedName>
        <fullName evidence="1">DUF3783 domain-containing protein</fullName>
    </submittedName>
</protein>